<accession>A0A934VTG1</accession>
<evidence type="ECO:0000313" key="4">
    <source>
        <dbReference type="Proteomes" id="UP000603141"/>
    </source>
</evidence>
<keyword evidence="4" id="KW-1185">Reference proteome</keyword>
<reference evidence="3" key="1">
    <citation type="submission" date="2021-01" db="EMBL/GenBank/DDBJ databases">
        <title>Modified the classification status of verrucomicrobia.</title>
        <authorList>
            <person name="Feng X."/>
        </authorList>
    </citation>
    <scope>NUCLEOTIDE SEQUENCE</scope>
    <source>
        <strain evidence="3">KCTC 22041</strain>
    </source>
</reference>
<keyword evidence="2" id="KW-0732">Signal</keyword>
<evidence type="ECO:0008006" key="5">
    <source>
        <dbReference type="Google" id="ProtNLM"/>
    </source>
</evidence>
<gene>
    <name evidence="3" type="ORF">JIN85_03435</name>
</gene>
<feature type="signal peptide" evidence="2">
    <location>
        <begin position="1"/>
        <end position="21"/>
    </location>
</feature>
<evidence type="ECO:0000256" key="1">
    <source>
        <dbReference type="SAM" id="MobiDB-lite"/>
    </source>
</evidence>
<proteinExistence type="predicted"/>
<feature type="chain" id="PRO_5037922759" description="Cytochrome c domain-containing protein" evidence="2">
    <location>
        <begin position="22"/>
        <end position="123"/>
    </location>
</feature>
<protein>
    <recommendedName>
        <fullName evidence="5">Cytochrome c domain-containing protein</fullName>
    </recommendedName>
</protein>
<dbReference type="AlphaFoldDB" id="A0A934VTG1"/>
<dbReference type="Proteomes" id="UP000603141">
    <property type="component" value="Unassembled WGS sequence"/>
</dbReference>
<comment type="caution">
    <text evidence="3">The sequence shown here is derived from an EMBL/GenBank/DDBJ whole genome shotgun (WGS) entry which is preliminary data.</text>
</comment>
<dbReference type="EMBL" id="JAENIJ010000004">
    <property type="protein sequence ID" value="MBK1881452.1"/>
    <property type="molecule type" value="Genomic_DNA"/>
</dbReference>
<name>A0A934VTG1_9BACT</name>
<feature type="compositionally biased region" description="Low complexity" evidence="1">
    <location>
        <begin position="23"/>
        <end position="35"/>
    </location>
</feature>
<organism evidence="3 4">
    <name type="scientific">Luteolibacter pohnpeiensis</name>
    <dbReference type="NCBI Taxonomy" id="454153"/>
    <lineage>
        <taxon>Bacteria</taxon>
        <taxon>Pseudomonadati</taxon>
        <taxon>Verrucomicrobiota</taxon>
        <taxon>Verrucomicrobiia</taxon>
        <taxon>Verrucomicrobiales</taxon>
        <taxon>Verrucomicrobiaceae</taxon>
        <taxon>Luteolibacter</taxon>
    </lineage>
</organism>
<evidence type="ECO:0000256" key="2">
    <source>
        <dbReference type="SAM" id="SignalP"/>
    </source>
</evidence>
<feature type="region of interest" description="Disordered" evidence="1">
    <location>
        <begin position="23"/>
        <end position="60"/>
    </location>
</feature>
<dbReference type="PROSITE" id="PS51257">
    <property type="entry name" value="PROKAR_LIPOPROTEIN"/>
    <property type="match status" value="1"/>
</dbReference>
<evidence type="ECO:0000313" key="3">
    <source>
        <dbReference type="EMBL" id="MBK1881452.1"/>
    </source>
</evidence>
<sequence>MRNWSLKILAIPALALLSACAGSGSGSISGDIPAGNDPEVGGISEVPNPSAEMAAKSGKPLSRLQRGHEVYMLKCGECHEYMLPKEVDILDWEDAMPKMIRHAGLASSDEQAVLDYVIGVKAL</sequence>